<dbReference type="SUPFAM" id="SSF48403">
    <property type="entry name" value="Ankyrin repeat"/>
    <property type="match status" value="1"/>
</dbReference>
<dbReference type="SMART" id="SM00248">
    <property type="entry name" value="ANK"/>
    <property type="match status" value="6"/>
</dbReference>
<keyword evidence="6" id="KW-1185">Reference proteome</keyword>
<evidence type="ECO:0000313" key="6">
    <source>
        <dbReference type="Proteomes" id="UP001465668"/>
    </source>
</evidence>
<keyword evidence="2 3" id="KW-0040">ANK repeat</keyword>
<feature type="compositionally biased region" description="Basic and acidic residues" evidence="4">
    <location>
        <begin position="946"/>
        <end position="972"/>
    </location>
</feature>
<protein>
    <submittedName>
        <fullName evidence="5">Uncharacterized protein</fullName>
    </submittedName>
</protein>
<dbReference type="PRINTS" id="PR01415">
    <property type="entry name" value="ANKYRIN"/>
</dbReference>
<feature type="repeat" description="ANK" evidence="3">
    <location>
        <begin position="779"/>
        <end position="811"/>
    </location>
</feature>
<evidence type="ECO:0000256" key="2">
    <source>
        <dbReference type="ARBA" id="ARBA00023043"/>
    </source>
</evidence>
<feature type="region of interest" description="Disordered" evidence="4">
    <location>
        <begin position="869"/>
        <end position="903"/>
    </location>
</feature>
<evidence type="ECO:0000256" key="3">
    <source>
        <dbReference type="PROSITE-ProRule" id="PRU00023"/>
    </source>
</evidence>
<dbReference type="InterPro" id="IPR036770">
    <property type="entry name" value="Ankyrin_rpt-contain_sf"/>
</dbReference>
<dbReference type="Gene3D" id="1.25.40.20">
    <property type="entry name" value="Ankyrin repeat-containing domain"/>
    <property type="match status" value="2"/>
</dbReference>
<organism evidence="5 6">
    <name type="scientific">Seiridium cardinale</name>
    <dbReference type="NCBI Taxonomy" id="138064"/>
    <lineage>
        <taxon>Eukaryota</taxon>
        <taxon>Fungi</taxon>
        <taxon>Dikarya</taxon>
        <taxon>Ascomycota</taxon>
        <taxon>Pezizomycotina</taxon>
        <taxon>Sordariomycetes</taxon>
        <taxon>Xylariomycetidae</taxon>
        <taxon>Amphisphaeriales</taxon>
        <taxon>Sporocadaceae</taxon>
        <taxon>Seiridium</taxon>
    </lineage>
</organism>
<comment type="caution">
    <text evidence="5">The sequence shown here is derived from an EMBL/GenBank/DDBJ whole genome shotgun (WGS) entry which is preliminary data.</text>
</comment>
<feature type="region of interest" description="Disordered" evidence="4">
    <location>
        <begin position="927"/>
        <end position="972"/>
    </location>
</feature>
<evidence type="ECO:0000256" key="4">
    <source>
        <dbReference type="SAM" id="MobiDB-lite"/>
    </source>
</evidence>
<feature type="repeat" description="ANK" evidence="3">
    <location>
        <begin position="676"/>
        <end position="708"/>
    </location>
</feature>
<accession>A0ABR2XHD5</accession>
<evidence type="ECO:0000313" key="5">
    <source>
        <dbReference type="EMBL" id="KAK9773235.1"/>
    </source>
</evidence>
<dbReference type="InterPro" id="IPR002110">
    <property type="entry name" value="Ankyrin_rpt"/>
</dbReference>
<evidence type="ECO:0000256" key="1">
    <source>
        <dbReference type="ARBA" id="ARBA00022737"/>
    </source>
</evidence>
<dbReference type="EMBL" id="JARVKM010000053">
    <property type="protein sequence ID" value="KAK9773235.1"/>
    <property type="molecule type" value="Genomic_DNA"/>
</dbReference>
<gene>
    <name evidence="5" type="ORF">SCAR479_10152</name>
</gene>
<feature type="repeat" description="ANK" evidence="3">
    <location>
        <begin position="745"/>
        <end position="769"/>
    </location>
</feature>
<dbReference type="PANTHER" id="PTHR24123:SF137">
    <property type="entry name" value="ANKYRIN REPEAT AND KH DOMAIN-CONTAINING PROTEIN MASK-1"/>
    <property type="match status" value="1"/>
</dbReference>
<dbReference type="Pfam" id="PF12796">
    <property type="entry name" value="Ank_2"/>
    <property type="match status" value="2"/>
</dbReference>
<proteinExistence type="predicted"/>
<name>A0ABR2XHD5_9PEZI</name>
<feature type="region of interest" description="Disordered" evidence="4">
    <location>
        <begin position="516"/>
        <end position="537"/>
    </location>
</feature>
<dbReference type="PANTHER" id="PTHR24123">
    <property type="entry name" value="ANKYRIN REPEAT-CONTAINING"/>
    <property type="match status" value="1"/>
</dbReference>
<dbReference type="PROSITE" id="PS50297">
    <property type="entry name" value="ANK_REP_REGION"/>
    <property type="match status" value="3"/>
</dbReference>
<keyword evidence="1" id="KW-0677">Repeat</keyword>
<dbReference type="InterPro" id="IPR051165">
    <property type="entry name" value="Multifunctional_ANK_Repeat"/>
</dbReference>
<dbReference type="PROSITE" id="PS50088">
    <property type="entry name" value="ANK_REPEAT"/>
    <property type="match status" value="3"/>
</dbReference>
<dbReference type="Proteomes" id="UP001465668">
    <property type="component" value="Unassembled WGS sequence"/>
</dbReference>
<reference evidence="5 6" key="1">
    <citation type="submission" date="2024-02" db="EMBL/GenBank/DDBJ databases">
        <title>First draft genome assembly of two strains of Seiridium cardinale.</title>
        <authorList>
            <person name="Emiliani G."/>
            <person name="Scali E."/>
        </authorList>
    </citation>
    <scope>NUCLEOTIDE SEQUENCE [LARGE SCALE GENOMIC DNA]</scope>
    <source>
        <strain evidence="5 6">BM-138-000479</strain>
    </source>
</reference>
<sequence>MEQAPSDVSQPPSIYRGFKHYREYPALPEGFHWETQTKHYCPPNLLIKSEPTNRQSNLKHKFGYVFCHRGLYERASRTVDNSARAIDNGVKQGLFLHEVDAFVFEKLDRGFVAHDKNPRRVTSKNQPWQSYSFYELLKTSLVTRHIQTALTGGVEAGTPDFASSYLTTDDKVLGLLDALWRERIGPVGRTLQIDLRDEDFATAIPHYSYHISKRPFQHKHFAGAHKSLTSSVYESIMLKGYNMYFKSFEHLREEIEKKSEAAYRQNYFEIRQLPLFPPLIMVFYSDPLINLAKETARNEWHAKSYEHIYKVTWDQVSSYVRIGGSSYSFILEIVHSGLGLGYNREKNEYINPLTGDPLEDDRVKFDCLVDRAMIDVSLDLRKQYPELLFSSCTRLPDVITSKGKFKAHHATSRLVALPDPDSEKGLSAKLKAMHGGLYPQSHLVVADDPAAEIAARTWIDERTWREGNRTVKLDRQDLLEVPYHKWLARAGPEVVNAMDRINDDFLPNKYGGSVNDDFNITDTPSDMLGRNEEEPRAPVDADEKIISWLKTNIVLSRNPSSLTGTNMQGSSAYSQSDLLQSGVSGDYEADGNDGDVLGQDLHLVASEAWKGFEEVEENQQGVAITVAGKRFIFLSPEEAKRAASSVAAFKAALEGNEPVLEKLIESGADVNISKTFHGTALCAACRNGHDDVVELLLGKGADFNRPSVSGTPLELASQHGHIKIVNMLLEAHKKTRMYTHQPEQVFKTALHLACRDGHEPVVRLLLSHGHGVVNFKGDPYHTALEAACMNGDLKIIEILLEGGAEVNAHSGGVYKSPLGAACIMGHHDAAARLLAKKAKIDFPLSEHFKPDIIELLVKYGANRKEFRKSESYQKSAQPSKWTTSKMRSNRNELRRTVNAPPLKQPPQLRSCGCLICFIDQAIQPSISRRGPPHVSTGDPVLYTLRQSKDSNKSEKSEVPTADKSERDTCKTQ</sequence>
<feature type="compositionally biased region" description="Polar residues" evidence="4">
    <location>
        <begin position="872"/>
        <end position="886"/>
    </location>
</feature>